<evidence type="ECO:0000313" key="1">
    <source>
        <dbReference type="EMBL" id="AXN36211.1"/>
    </source>
</evidence>
<accession>A0A385AF06</accession>
<organism evidence="1 2">
    <name type="scientific">Latilactobacillus curvatus</name>
    <name type="common">Lactobacillus curvatus</name>
    <dbReference type="NCBI Taxonomy" id="28038"/>
    <lineage>
        <taxon>Bacteria</taxon>
        <taxon>Bacillati</taxon>
        <taxon>Bacillota</taxon>
        <taxon>Bacilli</taxon>
        <taxon>Lactobacillales</taxon>
        <taxon>Lactobacillaceae</taxon>
        <taxon>Latilactobacillus</taxon>
    </lineage>
</organism>
<dbReference type="AlphaFoldDB" id="A0A385AF06"/>
<protein>
    <submittedName>
        <fullName evidence="1">Uncharacterized protein</fullName>
    </submittedName>
</protein>
<dbReference type="RefSeq" id="WP_116843660.1">
    <property type="nucleotide sequence ID" value="NZ_CP031003.1"/>
</dbReference>
<name>A0A385AF06_LATCU</name>
<evidence type="ECO:0000313" key="2">
    <source>
        <dbReference type="Proteomes" id="UP000257607"/>
    </source>
</evidence>
<proteinExistence type="predicted"/>
<sequence>MTKRIKRRWWVRHPVSGRYLGADNGLTWVDLDNPHSVSLSEKQIKAINPEFWDWREEDKAYLFDQCSKQERKNGDGWR</sequence>
<dbReference type="EMBL" id="CP031003">
    <property type="protein sequence ID" value="AXN36211.1"/>
    <property type="molecule type" value="Genomic_DNA"/>
</dbReference>
<dbReference type="Proteomes" id="UP000257607">
    <property type="component" value="Chromosome"/>
</dbReference>
<gene>
    <name evidence="1" type="ORF">DT351_07440</name>
</gene>
<reference evidence="1 2" key="1">
    <citation type="submission" date="2018-07" db="EMBL/GenBank/DDBJ databases">
        <title>Lactobacillus curvatus genome sequence.</title>
        <authorList>
            <person name="Prechtl R."/>
        </authorList>
    </citation>
    <scope>NUCLEOTIDE SEQUENCE [LARGE SCALE GENOMIC DNA]</scope>
    <source>
        <strain evidence="1 2">TMW 1.1928</strain>
    </source>
</reference>